<protein>
    <submittedName>
        <fullName evidence="1">Uncharacterized protein</fullName>
    </submittedName>
</protein>
<sequence length="51" mass="5597">MQENGDGVSIPVHHAHLISILKQIPNGGSTDARSPHFITTILSKSKRDKYT</sequence>
<dbReference type="EMBL" id="GBRH01243748">
    <property type="protein sequence ID" value="JAD54147.1"/>
    <property type="molecule type" value="Transcribed_RNA"/>
</dbReference>
<evidence type="ECO:0000313" key="1">
    <source>
        <dbReference type="EMBL" id="JAD54147.1"/>
    </source>
</evidence>
<proteinExistence type="predicted"/>
<organism evidence="1">
    <name type="scientific">Arundo donax</name>
    <name type="common">Giant reed</name>
    <name type="synonym">Donax arundinaceus</name>
    <dbReference type="NCBI Taxonomy" id="35708"/>
    <lineage>
        <taxon>Eukaryota</taxon>
        <taxon>Viridiplantae</taxon>
        <taxon>Streptophyta</taxon>
        <taxon>Embryophyta</taxon>
        <taxon>Tracheophyta</taxon>
        <taxon>Spermatophyta</taxon>
        <taxon>Magnoliopsida</taxon>
        <taxon>Liliopsida</taxon>
        <taxon>Poales</taxon>
        <taxon>Poaceae</taxon>
        <taxon>PACMAD clade</taxon>
        <taxon>Arundinoideae</taxon>
        <taxon>Arundineae</taxon>
        <taxon>Arundo</taxon>
    </lineage>
</organism>
<name>A0A0A9B4D3_ARUDO</name>
<reference evidence="1" key="2">
    <citation type="journal article" date="2015" name="Data Brief">
        <title>Shoot transcriptome of the giant reed, Arundo donax.</title>
        <authorList>
            <person name="Barrero R.A."/>
            <person name="Guerrero F.D."/>
            <person name="Moolhuijzen P."/>
            <person name="Goolsby J.A."/>
            <person name="Tidwell J."/>
            <person name="Bellgard S.E."/>
            <person name="Bellgard M.I."/>
        </authorList>
    </citation>
    <scope>NUCLEOTIDE SEQUENCE</scope>
    <source>
        <tissue evidence="1">Shoot tissue taken approximately 20 cm above the soil surface</tissue>
    </source>
</reference>
<reference evidence="1" key="1">
    <citation type="submission" date="2014-09" db="EMBL/GenBank/DDBJ databases">
        <authorList>
            <person name="Magalhaes I.L.F."/>
            <person name="Oliveira U."/>
            <person name="Santos F.R."/>
            <person name="Vidigal T.H.D.A."/>
            <person name="Brescovit A.D."/>
            <person name="Santos A.J."/>
        </authorList>
    </citation>
    <scope>NUCLEOTIDE SEQUENCE</scope>
    <source>
        <tissue evidence="1">Shoot tissue taken approximately 20 cm above the soil surface</tissue>
    </source>
</reference>
<dbReference type="AlphaFoldDB" id="A0A0A9B4D3"/>
<accession>A0A0A9B4D3</accession>